<feature type="region of interest" description="Disordered" evidence="9">
    <location>
        <begin position="1"/>
        <end position="62"/>
    </location>
</feature>
<dbReference type="Pfam" id="PF00069">
    <property type="entry name" value="Pkinase"/>
    <property type="match status" value="1"/>
</dbReference>
<evidence type="ECO:0000259" key="10">
    <source>
        <dbReference type="PROSITE" id="PS50011"/>
    </source>
</evidence>
<dbReference type="InterPro" id="IPR011009">
    <property type="entry name" value="Kinase-like_dom_sf"/>
</dbReference>
<evidence type="ECO:0000256" key="3">
    <source>
        <dbReference type="ARBA" id="ARBA00022679"/>
    </source>
</evidence>
<dbReference type="PANTHER" id="PTHR24346">
    <property type="entry name" value="MAP/MICROTUBULE AFFINITY-REGULATING KINASE"/>
    <property type="match status" value="1"/>
</dbReference>
<evidence type="ECO:0000256" key="5">
    <source>
        <dbReference type="ARBA" id="ARBA00022777"/>
    </source>
</evidence>
<name>A0ABQ8FDY6_9FUNG</name>
<dbReference type="InterPro" id="IPR017441">
    <property type="entry name" value="Protein_kinase_ATP_BS"/>
</dbReference>
<evidence type="ECO:0000256" key="8">
    <source>
        <dbReference type="RuleBase" id="RU000304"/>
    </source>
</evidence>
<dbReference type="SMART" id="SM00220">
    <property type="entry name" value="S_TKc"/>
    <property type="match status" value="1"/>
</dbReference>
<proteinExistence type="inferred from homology"/>
<reference evidence="11 12" key="1">
    <citation type="submission" date="2021-02" db="EMBL/GenBank/DDBJ databases">
        <title>Variation within the Batrachochytrium salamandrivorans European outbreak.</title>
        <authorList>
            <person name="Kelly M."/>
            <person name="Pasmans F."/>
            <person name="Shea T.P."/>
            <person name="Munoz J.F."/>
            <person name="Carranza S."/>
            <person name="Cuomo C.A."/>
            <person name="Martel A."/>
        </authorList>
    </citation>
    <scope>NUCLEOTIDE SEQUENCE [LARGE SCALE GENOMIC DNA]</scope>
    <source>
        <strain evidence="11 12">AMFP18/2</strain>
    </source>
</reference>
<feature type="compositionally biased region" description="Low complexity" evidence="9">
    <location>
        <begin position="44"/>
        <end position="53"/>
    </location>
</feature>
<dbReference type="PROSITE" id="PS00108">
    <property type="entry name" value="PROTEIN_KINASE_ST"/>
    <property type="match status" value="1"/>
</dbReference>
<keyword evidence="6 7" id="KW-0067">ATP-binding</keyword>
<feature type="compositionally biased region" description="Polar residues" evidence="9">
    <location>
        <begin position="1"/>
        <end position="35"/>
    </location>
</feature>
<evidence type="ECO:0000256" key="9">
    <source>
        <dbReference type="SAM" id="MobiDB-lite"/>
    </source>
</evidence>
<accession>A0ABQ8FDY6</accession>
<evidence type="ECO:0000256" key="6">
    <source>
        <dbReference type="ARBA" id="ARBA00022840"/>
    </source>
</evidence>
<evidence type="ECO:0000256" key="7">
    <source>
        <dbReference type="PROSITE-ProRule" id="PRU10141"/>
    </source>
</evidence>
<dbReference type="CDD" id="cd14003">
    <property type="entry name" value="STKc_AMPK-like"/>
    <property type="match status" value="1"/>
</dbReference>
<gene>
    <name evidence="11" type="ORF">BASA50_005123</name>
</gene>
<keyword evidence="4 7" id="KW-0547">Nucleotide-binding</keyword>
<dbReference type="InterPro" id="IPR000719">
    <property type="entry name" value="Prot_kinase_dom"/>
</dbReference>
<feature type="binding site" evidence="7">
    <location>
        <position position="192"/>
    </location>
    <ligand>
        <name>ATP</name>
        <dbReference type="ChEBI" id="CHEBI:30616"/>
    </ligand>
</feature>
<evidence type="ECO:0000256" key="1">
    <source>
        <dbReference type="ARBA" id="ARBA00010791"/>
    </source>
</evidence>
<dbReference type="InterPro" id="IPR008271">
    <property type="entry name" value="Ser/Thr_kinase_AS"/>
</dbReference>
<dbReference type="PANTHER" id="PTHR24346:SF82">
    <property type="entry name" value="KP78A-RELATED"/>
    <property type="match status" value="1"/>
</dbReference>
<keyword evidence="5" id="KW-0418">Kinase</keyword>
<feature type="region of interest" description="Disordered" evidence="9">
    <location>
        <begin position="470"/>
        <end position="489"/>
    </location>
</feature>
<feature type="domain" description="Protein kinase" evidence="10">
    <location>
        <begin position="153"/>
        <end position="407"/>
    </location>
</feature>
<evidence type="ECO:0000256" key="2">
    <source>
        <dbReference type="ARBA" id="ARBA00022527"/>
    </source>
</evidence>
<keyword evidence="2 8" id="KW-0723">Serine/threonine-protein kinase</keyword>
<comment type="caution">
    <text evidence="11">The sequence shown here is derived from an EMBL/GenBank/DDBJ whole genome shotgun (WGS) entry which is preliminary data.</text>
</comment>
<keyword evidence="3" id="KW-0808">Transferase</keyword>
<evidence type="ECO:0000256" key="4">
    <source>
        <dbReference type="ARBA" id="ARBA00022741"/>
    </source>
</evidence>
<dbReference type="SUPFAM" id="SSF56112">
    <property type="entry name" value="Protein kinase-like (PK-like)"/>
    <property type="match status" value="1"/>
</dbReference>
<sequence>MGFNTVNRSMNSSHTTLNPSHEGLNNSASKGSPTLLNPIKHSSKPQSPSSQRRPLVHARTARERAAAIPRLFVASTTASENSDIVSSAASNTDQNGASCSKGDTTDVELLVEVLSTLSSTAPFPVHSALHTARSPPAAPKEEYQPPEVLQQGLTIMSTIGEGAFSKVKLAQHTLIDKPVALKIIDKRELAKKGVAVNQLLREILLLASLNHPNINRLLQIIDSPTHIYVVLEYESGGELFDVLLLRKKMPENEARGYMRQIVCGLQYCHLQGIIHRDLKLENILINKHGVVKICDFGFSNLLREGAQTFETFCGSPPYAAPEMVSRKKYQGPEVDVWSLGVILYTMVTGVMPFGQKSLPKLFVSIMSGKYETPAKASQELQSLIASILTVKPADRATLDQIRAHPWMAHTDIDMPLVLDSISVEPTLRDDVLAKVESAGYDQAAIESFVETHELGVVKTAYYLYLADAGPAPQSEPEPESDPNSIRTSI</sequence>
<dbReference type="Proteomes" id="UP001648503">
    <property type="component" value="Unassembled WGS sequence"/>
</dbReference>
<dbReference type="Gene3D" id="1.10.510.10">
    <property type="entry name" value="Transferase(Phosphotransferase) domain 1"/>
    <property type="match status" value="1"/>
</dbReference>
<comment type="similarity">
    <text evidence="1">Belongs to the protein kinase superfamily. CAMK Ser/Thr protein kinase family. NIM1 subfamily.</text>
</comment>
<dbReference type="PROSITE" id="PS00107">
    <property type="entry name" value="PROTEIN_KINASE_ATP"/>
    <property type="match status" value="1"/>
</dbReference>
<evidence type="ECO:0000313" key="11">
    <source>
        <dbReference type="EMBL" id="KAH6596417.1"/>
    </source>
</evidence>
<evidence type="ECO:0000313" key="12">
    <source>
        <dbReference type="Proteomes" id="UP001648503"/>
    </source>
</evidence>
<keyword evidence="12" id="KW-1185">Reference proteome</keyword>
<organism evidence="11 12">
    <name type="scientific">Batrachochytrium salamandrivorans</name>
    <dbReference type="NCBI Taxonomy" id="1357716"/>
    <lineage>
        <taxon>Eukaryota</taxon>
        <taxon>Fungi</taxon>
        <taxon>Fungi incertae sedis</taxon>
        <taxon>Chytridiomycota</taxon>
        <taxon>Chytridiomycota incertae sedis</taxon>
        <taxon>Chytridiomycetes</taxon>
        <taxon>Rhizophydiales</taxon>
        <taxon>Rhizophydiales incertae sedis</taxon>
        <taxon>Batrachochytrium</taxon>
    </lineage>
</organism>
<dbReference type="EMBL" id="JAFCIX010000227">
    <property type="protein sequence ID" value="KAH6596417.1"/>
    <property type="molecule type" value="Genomic_DNA"/>
</dbReference>
<dbReference type="PROSITE" id="PS50011">
    <property type="entry name" value="PROTEIN_KINASE_DOM"/>
    <property type="match status" value="1"/>
</dbReference>
<protein>
    <recommendedName>
        <fullName evidence="10">Protein kinase domain-containing protein</fullName>
    </recommendedName>
</protein>